<accession>A0A0S4RK70</accession>
<evidence type="ECO:0000256" key="1">
    <source>
        <dbReference type="ARBA" id="ARBA00022679"/>
    </source>
</evidence>
<dbReference type="PROSITE" id="PS51186">
    <property type="entry name" value="GNAT"/>
    <property type="match status" value="1"/>
</dbReference>
<keyword evidence="1 4" id="KW-0808">Transferase</keyword>
<dbReference type="EMBL" id="FAVB01000001">
    <property type="protein sequence ID" value="CUU74466.1"/>
    <property type="molecule type" value="Genomic_DNA"/>
</dbReference>
<evidence type="ECO:0000313" key="4">
    <source>
        <dbReference type="EMBL" id="CUU74466.1"/>
    </source>
</evidence>
<evidence type="ECO:0000313" key="5">
    <source>
        <dbReference type="Proteomes" id="UP000052237"/>
    </source>
</evidence>
<reference evidence="4 5" key="1">
    <citation type="submission" date="2015-11" db="EMBL/GenBank/DDBJ databases">
        <authorList>
            <consortium name="Pathogen Informatics"/>
        </authorList>
    </citation>
    <scope>NUCLEOTIDE SEQUENCE [LARGE SCALE GENOMIC DNA]</scope>
    <source>
        <strain evidence="4 5">006A-0059</strain>
    </source>
</reference>
<feature type="domain" description="N-acetyltransferase" evidence="3">
    <location>
        <begin position="4"/>
        <end position="149"/>
    </location>
</feature>
<dbReference type="InterPro" id="IPR000182">
    <property type="entry name" value="GNAT_dom"/>
</dbReference>
<organism evidence="4 5">
    <name type="scientific">Campylobacter hyointestinalis subsp. hyointestinalis</name>
    <dbReference type="NCBI Taxonomy" id="91352"/>
    <lineage>
        <taxon>Bacteria</taxon>
        <taxon>Pseudomonadati</taxon>
        <taxon>Campylobacterota</taxon>
        <taxon>Epsilonproteobacteria</taxon>
        <taxon>Campylobacterales</taxon>
        <taxon>Campylobacteraceae</taxon>
        <taxon>Campylobacter</taxon>
    </lineage>
</organism>
<dbReference type="Pfam" id="PF13673">
    <property type="entry name" value="Acetyltransf_10"/>
    <property type="match status" value="1"/>
</dbReference>
<dbReference type="PANTHER" id="PTHR43800">
    <property type="entry name" value="PEPTIDYL-LYSINE N-ACETYLTRANSFERASE YJAB"/>
    <property type="match status" value="1"/>
</dbReference>
<keyword evidence="2 4" id="KW-0012">Acyltransferase</keyword>
<dbReference type="Proteomes" id="UP000052237">
    <property type="component" value="Unassembled WGS sequence"/>
</dbReference>
<keyword evidence="5" id="KW-1185">Reference proteome</keyword>
<dbReference type="AlphaFoldDB" id="A0A0S4RK70"/>
<proteinExistence type="predicted"/>
<dbReference type="PANTHER" id="PTHR43800:SF1">
    <property type="entry name" value="PEPTIDYL-LYSINE N-ACETYLTRANSFERASE YJAB"/>
    <property type="match status" value="1"/>
</dbReference>
<name>A0A0S4RK70_CAMHY</name>
<protein>
    <submittedName>
        <fullName evidence="4">Acetyltransferase</fullName>
        <ecNumber evidence="4">2.3.1.-</ecNumber>
    </submittedName>
</protein>
<dbReference type="RefSeq" id="WP_059434999.1">
    <property type="nucleotide sequence ID" value="NZ_FAVB01000001.1"/>
</dbReference>
<evidence type="ECO:0000259" key="3">
    <source>
        <dbReference type="PROSITE" id="PS51186"/>
    </source>
</evidence>
<dbReference type="InterPro" id="IPR016181">
    <property type="entry name" value="Acyl_CoA_acyltransferase"/>
</dbReference>
<dbReference type="Gene3D" id="3.40.630.30">
    <property type="match status" value="1"/>
</dbReference>
<gene>
    <name evidence="4" type="primary">yjaB</name>
    <name evidence="4" type="ORF">ERS686654_00610</name>
</gene>
<comment type="caution">
    <text evidence="4">The sequence shown here is derived from an EMBL/GenBank/DDBJ whole genome shotgun (WGS) entry which is preliminary data.</text>
</comment>
<sequence length="151" mass="17380">MKIVEIKDRNSVLIERLVNVWEDSLRATHLFLSDLEIENIKKYVQQALYDVSNLIVLKDEKGNIQAFMGIEGQKLDMLFVSSKEQNKGLGKKLVCYGITKYSINELCVNEQNPLAKGFYEHVGFRVYKRSDSDEQGNPYPILYMKLAQIGD</sequence>
<dbReference type="EC" id="2.3.1.-" evidence="4"/>
<dbReference type="GO" id="GO:0016747">
    <property type="term" value="F:acyltransferase activity, transferring groups other than amino-acyl groups"/>
    <property type="evidence" value="ECO:0007669"/>
    <property type="project" value="InterPro"/>
</dbReference>
<evidence type="ECO:0000256" key="2">
    <source>
        <dbReference type="ARBA" id="ARBA00023315"/>
    </source>
</evidence>
<dbReference type="SUPFAM" id="SSF55729">
    <property type="entry name" value="Acyl-CoA N-acyltransferases (Nat)"/>
    <property type="match status" value="1"/>
</dbReference>